<dbReference type="AlphaFoldDB" id="A0A3D9HSV8"/>
<dbReference type="Proteomes" id="UP000256977">
    <property type="component" value="Unassembled WGS sequence"/>
</dbReference>
<dbReference type="RefSeq" id="WP_116065799.1">
    <property type="nucleotide sequence ID" value="NZ_QRDZ01000058.1"/>
</dbReference>
<evidence type="ECO:0000313" key="1">
    <source>
        <dbReference type="EMBL" id="RED52592.1"/>
    </source>
</evidence>
<reference evidence="1 2" key="1">
    <citation type="submission" date="2018-07" db="EMBL/GenBank/DDBJ databases">
        <title>Genomic Encyclopedia of Type Strains, Phase III (KMG-III): the genomes of soil and plant-associated and newly described type strains.</title>
        <authorList>
            <person name="Whitman W."/>
        </authorList>
    </citation>
    <scope>NUCLEOTIDE SEQUENCE [LARGE SCALE GENOMIC DNA]</scope>
    <source>
        <strain evidence="1 2">CECT 7287</strain>
    </source>
</reference>
<dbReference type="EMBL" id="QRDZ01000058">
    <property type="protein sequence ID" value="RED52592.1"/>
    <property type="molecule type" value="Genomic_DNA"/>
</dbReference>
<organism evidence="1 2">
    <name type="scientific">Cohnella phaseoli</name>
    <dbReference type="NCBI Taxonomy" id="456490"/>
    <lineage>
        <taxon>Bacteria</taxon>
        <taxon>Bacillati</taxon>
        <taxon>Bacillota</taxon>
        <taxon>Bacilli</taxon>
        <taxon>Bacillales</taxon>
        <taxon>Paenibacillaceae</taxon>
        <taxon>Cohnella</taxon>
    </lineage>
</organism>
<sequence length="131" mass="14707">MSAPTLQEFQSQVSELLLRHRSLLDVVTKFSQSNASVNRAVSKSITECGCIALNAKNQGFSEEMPLDQAHLQSKSHMEGELCEQCREIIRNEMGKNLFYMSAMCNLLDISLEDVVARESDKCSTLGWFNLT</sequence>
<dbReference type="OrthoDB" id="2988649at2"/>
<protein>
    <recommendedName>
        <fullName evidence="3">DUF1573 domain-containing protein</fullName>
    </recommendedName>
</protein>
<name>A0A3D9HSV8_9BACL</name>
<comment type="caution">
    <text evidence="1">The sequence shown here is derived from an EMBL/GenBank/DDBJ whole genome shotgun (WGS) entry which is preliminary data.</text>
</comment>
<proteinExistence type="predicted"/>
<keyword evidence="2" id="KW-1185">Reference proteome</keyword>
<accession>A0A3D9HSV8</accession>
<gene>
    <name evidence="1" type="ORF">DFP98_15821</name>
</gene>
<evidence type="ECO:0000313" key="2">
    <source>
        <dbReference type="Proteomes" id="UP000256977"/>
    </source>
</evidence>
<evidence type="ECO:0008006" key="3">
    <source>
        <dbReference type="Google" id="ProtNLM"/>
    </source>
</evidence>